<gene>
    <name evidence="1" type="ORF">C2R22_03285</name>
</gene>
<evidence type="ECO:0000313" key="2">
    <source>
        <dbReference type="Proteomes" id="UP000236584"/>
    </source>
</evidence>
<dbReference type="GeneID" id="35591080"/>
<keyword evidence="2" id="KW-1185">Reference proteome</keyword>
<dbReference type="OrthoDB" id="9667at2157"/>
<proteinExistence type="predicted"/>
<dbReference type="Proteomes" id="UP000236584">
    <property type="component" value="Chromosome"/>
</dbReference>
<sequence>MSYGRRLRALLESDGIVVSPGVHDPLSARVAEEVGFDLVAMTGNGTSLAKVGQPDVGVLTLTEMVENAKYIQQAVDVPIISDADNGFGNAVNVTRTVREFAAAGVGAIHIEDQVFPKRCGFVEGKRVVSKEEAVGKFRAAADIRDECGSEMVLIARTDARGAPEGTLDDAIDRVNAYCEAGADVAFVQGAKDVDELERVAREVDAPLLYNCSGGSPVVSIERADELGYDVVIFPRLSTLPTITALFERFGQLRAEGMDAWTETKEAFEGVPVESYDHFSGVPQVLEWEEEYLPEE</sequence>
<name>A0A2I8VIC0_9EURY</name>
<dbReference type="PANTHER" id="PTHR42905:SF5">
    <property type="entry name" value="CARBOXYVINYL-CARBOXYPHOSPHONATE PHOSPHORYLMUTASE, CHLOROPLASTIC"/>
    <property type="match status" value="1"/>
</dbReference>
<dbReference type="SUPFAM" id="SSF51621">
    <property type="entry name" value="Phosphoenolpyruvate/pyruvate domain"/>
    <property type="match status" value="1"/>
</dbReference>
<organism evidence="1 2">
    <name type="scientific">Salinigranum rubrum</name>
    <dbReference type="NCBI Taxonomy" id="755307"/>
    <lineage>
        <taxon>Archaea</taxon>
        <taxon>Methanobacteriati</taxon>
        <taxon>Methanobacteriota</taxon>
        <taxon>Stenosarchaea group</taxon>
        <taxon>Halobacteria</taxon>
        <taxon>Halobacteriales</taxon>
        <taxon>Haloferacaceae</taxon>
        <taxon>Salinigranum</taxon>
    </lineage>
</organism>
<evidence type="ECO:0000313" key="1">
    <source>
        <dbReference type="EMBL" id="AUV80799.1"/>
    </source>
</evidence>
<dbReference type="Pfam" id="PF13714">
    <property type="entry name" value="PEP_mutase"/>
    <property type="match status" value="1"/>
</dbReference>
<reference evidence="1 2" key="1">
    <citation type="submission" date="2018-01" db="EMBL/GenBank/DDBJ databases">
        <title>Complete genome sequence of Salinigranum rubrum GX10T, an extremely halophilic archaeon isolated from a marine solar saltern.</title>
        <authorList>
            <person name="Han S."/>
        </authorList>
    </citation>
    <scope>NUCLEOTIDE SEQUENCE [LARGE SCALE GENOMIC DNA]</scope>
    <source>
        <strain evidence="1 2">GX10</strain>
    </source>
</reference>
<dbReference type="GO" id="GO:0016833">
    <property type="term" value="F:oxo-acid-lyase activity"/>
    <property type="evidence" value="ECO:0007669"/>
    <property type="project" value="UniProtKB-ARBA"/>
</dbReference>
<dbReference type="KEGG" id="srub:C2R22_03285"/>
<dbReference type="InterPro" id="IPR040442">
    <property type="entry name" value="Pyrv_kinase-like_dom_sf"/>
</dbReference>
<dbReference type="InterPro" id="IPR015813">
    <property type="entry name" value="Pyrv/PenolPyrv_kinase-like_dom"/>
</dbReference>
<dbReference type="AlphaFoldDB" id="A0A2I8VIC0"/>
<dbReference type="PANTHER" id="PTHR42905">
    <property type="entry name" value="PHOSPHOENOLPYRUVATE CARBOXYLASE"/>
    <property type="match status" value="1"/>
</dbReference>
<dbReference type="Gene3D" id="3.20.20.60">
    <property type="entry name" value="Phosphoenolpyruvate-binding domains"/>
    <property type="match status" value="1"/>
</dbReference>
<dbReference type="EMBL" id="CP026309">
    <property type="protein sequence ID" value="AUV80799.1"/>
    <property type="molecule type" value="Genomic_DNA"/>
</dbReference>
<dbReference type="RefSeq" id="WP_103424486.1">
    <property type="nucleotide sequence ID" value="NZ_CP026309.1"/>
</dbReference>
<accession>A0A2I8VIC0</accession>
<dbReference type="InterPro" id="IPR039556">
    <property type="entry name" value="ICL/PEPM"/>
</dbReference>
<dbReference type="CDD" id="cd00377">
    <property type="entry name" value="ICL_PEPM"/>
    <property type="match status" value="1"/>
</dbReference>
<protein>
    <submittedName>
        <fullName evidence="1">Carboxyvinyl-carboxyphosphonate phosphorylmutase</fullName>
    </submittedName>
</protein>